<keyword evidence="3" id="KW-0050">Antiport</keyword>
<proteinExistence type="inferred from homology"/>
<name>A0A5C1NL95_9GAMM</name>
<feature type="transmembrane region" description="Helical" evidence="9">
    <location>
        <begin position="118"/>
        <end position="141"/>
    </location>
</feature>
<dbReference type="Proteomes" id="UP000324285">
    <property type="component" value="Chromosome"/>
</dbReference>
<feature type="transmembrane region" description="Helical" evidence="9">
    <location>
        <begin position="41"/>
        <end position="60"/>
    </location>
</feature>
<keyword evidence="6 9" id="KW-1133">Transmembrane helix</keyword>
<evidence type="ECO:0000256" key="8">
    <source>
        <dbReference type="ARBA" id="ARBA00038435"/>
    </source>
</evidence>
<evidence type="ECO:0000256" key="5">
    <source>
        <dbReference type="ARBA" id="ARBA00022692"/>
    </source>
</evidence>
<feature type="transmembrane region" description="Helical" evidence="9">
    <location>
        <begin position="334"/>
        <end position="354"/>
    </location>
</feature>
<sequence>MTPDNQRSPDVLPLFDALIPVTATIALLILAVALFGADAAWGPAQVVLLIGTMIAACFGLKNGHSWKSIESGFADGIYVAIPAMLILLTIGALIGVWILAGTVPAMIYYGLELVSPSYFYASCCLLCALVALSIGSSWSVAGTIGLGLVGIAEGFGLSLPITAGAIISGAYFGDKMSPLSDTTNIAPAAVGADLFEHIRHMSWTTLPSLGLALVGFVVLGLDGSAAMSTPEQIVVMREGLAAQFDLGPQLLIPVLVLLGLSIARMPALPAVFIGATLGVIFALVFQPHAVLTLIGADAATTTDLVKGVWTALFDGYVSHSGNDNIDVLLTKGGMSSMLTTLWLVISAMAFGGVIERLGMLQRLVAALVAGANSAGSLIIRCVLTCFASNLVTGDQYLSVTLPGRMYRAEFQRRGLKPVNLSRATEDGGTITSPLIPWNSCGAYMAATLGVATLSYLPFAFFNLINVALAIGYAMFGIRITRIEENEKALVQEIRPAEGEAS</sequence>
<evidence type="ECO:0000256" key="9">
    <source>
        <dbReference type="SAM" id="Phobius"/>
    </source>
</evidence>
<dbReference type="PANTHER" id="PTHR33451">
    <property type="entry name" value="MALATE-2H(+)/NA(+)-LACTATE ANTIPORTER"/>
    <property type="match status" value="1"/>
</dbReference>
<evidence type="ECO:0000256" key="6">
    <source>
        <dbReference type="ARBA" id="ARBA00022989"/>
    </source>
</evidence>
<keyword evidence="2" id="KW-0813">Transport</keyword>
<comment type="similarity">
    <text evidence="8">Belongs to the NhaC Na(+)/H(+) (TC 2.A.35) antiporter family.</text>
</comment>
<keyword evidence="4" id="KW-1003">Cell membrane</keyword>
<organism evidence="11 12">
    <name type="scientific">Halomonas binhaiensis</name>
    <dbReference type="NCBI Taxonomy" id="2562282"/>
    <lineage>
        <taxon>Bacteria</taxon>
        <taxon>Pseudomonadati</taxon>
        <taxon>Pseudomonadota</taxon>
        <taxon>Gammaproteobacteria</taxon>
        <taxon>Oceanospirillales</taxon>
        <taxon>Halomonadaceae</taxon>
        <taxon>Halomonas</taxon>
    </lineage>
</organism>
<feature type="transmembrane region" description="Helical" evidence="9">
    <location>
        <begin position="148"/>
        <end position="172"/>
    </location>
</feature>
<feature type="transmembrane region" description="Helical" evidence="9">
    <location>
        <begin position="209"/>
        <end position="229"/>
    </location>
</feature>
<keyword evidence="7 9" id="KW-0472">Membrane</keyword>
<evidence type="ECO:0000259" key="10">
    <source>
        <dbReference type="Pfam" id="PF03553"/>
    </source>
</evidence>
<dbReference type="InterPro" id="IPR004770">
    <property type="entry name" value="Na/H_antiport_NhaC"/>
</dbReference>
<dbReference type="Pfam" id="PF03553">
    <property type="entry name" value="Na_H_antiporter"/>
    <property type="match status" value="1"/>
</dbReference>
<reference evidence="11" key="1">
    <citation type="submission" date="2021-02" db="EMBL/GenBank/DDBJ databases">
        <title>Strain Y2R2, a novel species of the genus Halomonas.</title>
        <authorList>
            <person name="Huang H."/>
        </authorList>
    </citation>
    <scope>NUCLEOTIDE SEQUENCE</scope>
    <source>
        <strain evidence="11">Y2R2</strain>
    </source>
</reference>
<feature type="transmembrane region" description="Helical" evidence="9">
    <location>
        <begin position="72"/>
        <end position="98"/>
    </location>
</feature>
<dbReference type="RefSeq" id="WP_149286692.1">
    <property type="nucleotide sequence ID" value="NZ_CP038437.2"/>
</dbReference>
<feature type="transmembrane region" description="Helical" evidence="9">
    <location>
        <begin position="455"/>
        <end position="477"/>
    </location>
</feature>
<evidence type="ECO:0000313" key="11">
    <source>
        <dbReference type="EMBL" id="QEM83570.1"/>
    </source>
</evidence>
<evidence type="ECO:0000256" key="3">
    <source>
        <dbReference type="ARBA" id="ARBA00022449"/>
    </source>
</evidence>
<keyword evidence="12" id="KW-1185">Reference proteome</keyword>
<accession>A0A5C1NL95</accession>
<feature type="transmembrane region" description="Helical" evidence="9">
    <location>
        <begin position="250"/>
        <end position="283"/>
    </location>
</feature>
<feature type="domain" description="Na+/H+ antiporter NhaC-like C-terminal" evidence="10">
    <location>
        <begin position="169"/>
        <end position="477"/>
    </location>
</feature>
<dbReference type="EMBL" id="CP038437">
    <property type="protein sequence ID" value="QEM83570.1"/>
    <property type="molecule type" value="Genomic_DNA"/>
</dbReference>
<comment type="subcellular location">
    <subcellularLocation>
        <location evidence="1">Cell membrane</location>
        <topology evidence="1">Multi-pass membrane protein</topology>
    </subcellularLocation>
</comment>
<evidence type="ECO:0000256" key="7">
    <source>
        <dbReference type="ARBA" id="ARBA00023136"/>
    </source>
</evidence>
<dbReference type="InterPro" id="IPR018461">
    <property type="entry name" value="Na/H_Antiport_NhaC-like_C"/>
</dbReference>
<evidence type="ECO:0000256" key="4">
    <source>
        <dbReference type="ARBA" id="ARBA00022475"/>
    </source>
</evidence>
<keyword evidence="5 9" id="KW-0812">Transmembrane</keyword>
<evidence type="ECO:0000256" key="1">
    <source>
        <dbReference type="ARBA" id="ARBA00004651"/>
    </source>
</evidence>
<evidence type="ECO:0000313" key="12">
    <source>
        <dbReference type="Proteomes" id="UP000324285"/>
    </source>
</evidence>
<dbReference type="OrthoDB" id="9762978at2"/>
<dbReference type="NCBIfam" id="TIGR00931">
    <property type="entry name" value="antiport_nhaC"/>
    <property type="match status" value="1"/>
</dbReference>
<dbReference type="AlphaFoldDB" id="A0A5C1NL95"/>
<protein>
    <submittedName>
        <fullName evidence="11">Na+/H+ antiporter NhaC</fullName>
    </submittedName>
</protein>
<dbReference type="PANTHER" id="PTHR33451:SF3">
    <property type="entry name" value="MALATE-2H(+)_NA(+)-LACTATE ANTIPORTER"/>
    <property type="match status" value="1"/>
</dbReference>
<feature type="transmembrane region" description="Helical" evidence="9">
    <location>
        <begin position="12"/>
        <end position="35"/>
    </location>
</feature>
<dbReference type="InterPro" id="IPR052180">
    <property type="entry name" value="NhaC_Na-H+_Antiporter"/>
</dbReference>
<dbReference type="GO" id="GO:0005886">
    <property type="term" value="C:plasma membrane"/>
    <property type="evidence" value="ECO:0007669"/>
    <property type="project" value="UniProtKB-SubCell"/>
</dbReference>
<evidence type="ECO:0000256" key="2">
    <source>
        <dbReference type="ARBA" id="ARBA00022448"/>
    </source>
</evidence>
<dbReference type="KEGG" id="hbh:E4T21_19895"/>
<gene>
    <name evidence="11" type="primary">nhaC</name>
    <name evidence="11" type="ORF">E4T21_19895</name>
</gene>
<dbReference type="GO" id="GO:0015297">
    <property type="term" value="F:antiporter activity"/>
    <property type="evidence" value="ECO:0007669"/>
    <property type="project" value="UniProtKB-KW"/>
</dbReference>